<protein>
    <submittedName>
        <fullName evidence="1">Uncharacterized protein</fullName>
    </submittedName>
</protein>
<accession>A0ABT6FLJ2</accession>
<dbReference type="Proteomes" id="UP001216907">
    <property type="component" value="Unassembled WGS sequence"/>
</dbReference>
<dbReference type="RefSeq" id="WP_277864738.1">
    <property type="nucleotide sequence ID" value="NZ_JARRAG010000006.1"/>
</dbReference>
<gene>
    <name evidence="1" type="ORF">PZE19_32020</name>
</gene>
<name>A0ABT6FLJ2_9BACT</name>
<organism evidence="1 2">
    <name type="scientific">Paludisphaera mucosa</name>
    <dbReference type="NCBI Taxonomy" id="3030827"/>
    <lineage>
        <taxon>Bacteria</taxon>
        <taxon>Pseudomonadati</taxon>
        <taxon>Planctomycetota</taxon>
        <taxon>Planctomycetia</taxon>
        <taxon>Isosphaerales</taxon>
        <taxon>Isosphaeraceae</taxon>
        <taxon>Paludisphaera</taxon>
    </lineage>
</organism>
<reference evidence="1 2" key="1">
    <citation type="submission" date="2023-03" db="EMBL/GenBank/DDBJ databases">
        <title>Paludisphaera mucosa sp. nov. a novel planctomycete from northern fen.</title>
        <authorList>
            <person name="Ivanova A."/>
        </authorList>
    </citation>
    <scope>NUCLEOTIDE SEQUENCE [LARGE SCALE GENOMIC DNA]</scope>
    <source>
        <strain evidence="1 2">Pla2</strain>
    </source>
</reference>
<evidence type="ECO:0000313" key="2">
    <source>
        <dbReference type="Proteomes" id="UP001216907"/>
    </source>
</evidence>
<keyword evidence="2" id="KW-1185">Reference proteome</keyword>
<proteinExistence type="predicted"/>
<sequence>MNPPGRSMDDLARSMSSLARRAVEEYEPLVESIILDPSPGISEVERTLDGLLDFCFDPRASSLYRKLCRRYFAIDPTATFEYIRAYREMWDPEQETPRQAE</sequence>
<comment type="caution">
    <text evidence="1">The sequence shown here is derived from an EMBL/GenBank/DDBJ whole genome shotgun (WGS) entry which is preliminary data.</text>
</comment>
<evidence type="ECO:0000313" key="1">
    <source>
        <dbReference type="EMBL" id="MDG3008417.1"/>
    </source>
</evidence>
<dbReference type="EMBL" id="JARRAG010000006">
    <property type="protein sequence ID" value="MDG3008417.1"/>
    <property type="molecule type" value="Genomic_DNA"/>
</dbReference>